<dbReference type="EMBL" id="JAFMPY010000022">
    <property type="protein sequence ID" value="MBO0905569.1"/>
    <property type="molecule type" value="Genomic_DNA"/>
</dbReference>
<organism evidence="2 3">
    <name type="scientific">Jiella sonneratiae</name>
    <dbReference type="NCBI Taxonomy" id="2816856"/>
    <lineage>
        <taxon>Bacteria</taxon>
        <taxon>Pseudomonadati</taxon>
        <taxon>Pseudomonadota</taxon>
        <taxon>Alphaproteobacteria</taxon>
        <taxon>Hyphomicrobiales</taxon>
        <taxon>Aurantimonadaceae</taxon>
        <taxon>Jiella</taxon>
    </lineage>
</organism>
<keyword evidence="3" id="KW-1185">Reference proteome</keyword>
<dbReference type="Pfam" id="PF03869">
    <property type="entry name" value="Arc"/>
    <property type="match status" value="1"/>
</dbReference>
<accession>A0ABS3J7B2</accession>
<keyword evidence="2" id="KW-0238">DNA-binding</keyword>
<dbReference type="RefSeq" id="WP_207352201.1">
    <property type="nucleotide sequence ID" value="NZ_JAFMPY010000022.1"/>
</dbReference>
<comment type="caution">
    <text evidence="2">The sequence shown here is derived from an EMBL/GenBank/DDBJ whole genome shotgun (WGS) entry which is preliminary data.</text>
</comment>
<gene>
    <name evidence="2" type="ORF">J1C47_18135</name>
</gene>
<dbReference type="InterPro" id="IPR005569">
    <property type="entry name" value="Arc_DNA-bd_dom"/>
</dbReference>
<dbReference type="InterPro" id="IPR010985">
    <property type="entry name" value="Ribbon_hlx_hlx"/>
</dbReference>
<protein>
    <submittedName>
        <fullName evidence="2">Arc family DNA-binding protein</fullName>
    </submittedName>
</protein>
<dbReference type="Gene3D" id="1.10.1220.10">
    <property type="entry name" value="Met repressor-like"/>
    <property type="match status" value="1"/>
</dbReference>
<dbReference type="SUPFAM" id="SSF47598">
    <property type="entry name" value="Ribbon-helix-helix"/>
    <property type="match status" value="1"/>
</dbReference>
<reference evidence="2 3" key="1">
    <citation type="submission" date="2021-03" db="EMBL/GenBank/DDBJ databases">
        <title>Whole genome sequence of Jiella sp. MQZ13P-4.</title>
        <authorList>
            <person name="Tuo L."/>
        </authorList>
    </citation>
    <scope>NUCLEOTIDE SEQUENCE [LARGE SCALE GENOMIC DNA]</scope>
    <source>
        <strain evidence="2 3">MQZ13P-4</strain>
    </source>
</reference>
<dbReference type="Proteomes" id="UP000664288">
    <property type="component" value="Unassembled WGS sequence"/>
</dbReference>
<evidence type="ECO:0000313" key="3">
    <source>
        <dbReference type="Proteomes" id="UP000664288"/>
    </source>
</evidence>
<sequence>MAKAGRGADQYMLRFPPGLRDRVKAYAELQGRSMNDEIIRILENEFPEPEGIEERVSRLLGLIAVLKAGEENPPVNRLFNELVDTLRSISDGTLGGVDEATRDRLHRRLELWEEEFAEDESEQDTARLDQVEIDALSRGRSTAKYPLDPDWRAMARRLQRGGGMSDEEFEIYKEGYEAGLRARHEALSREDLDDEADVLK</sequence>
<proteinExistence type="predicted"/>
<evidence type="ECO:0000313" key="2">
    <source>
        <dbReference type="EMBL" id="MBO0905569.1"/>
    </source>
</evidence>
<feature type="domain" description="Arc-like DNA binding" evidence="1">
    <location>
        <begin position="6"/>
        <end position="49"/>
    </location>
</feature>
<dbReference type="GO" id="GO:0003677">
    <property type="term" value="F:DNA binding"/>
    <property type="evidence" value="ECO:0007669"/>
    <property type="project" value="UniProtKB-KW"/>
</dbReference>
<name>A0ABS3J7B2_9HYPH</name>
<dbReference type="InterPro" id="IPR013321">
    <property type="entry name" value="Arc_rbn_hlx_hlx"/>
</dbReference>
<evidence type="ECO:0000259" key="1">
    <source>
        <dbReference type="Pfam" id="PF03869"/>
    </source>
</evidence>